<proteinExistence type="predicted"/>
<reference evidence="1" key="1">
    <citation type="journal article" date="2015" name="Nature">
        <title>Complex archaea that bridge the gap between prokaryotes and eukaryotes.</title>
        <authorList>
            <person name="Spang A."/>
            <person name="Saw J.H."/>
            <person name="Jorgensen S.L."/>
            <person name="Zaremba-Niedzwiedzka K."/>
            <person name="Martijn J."/>
            <person name="Lind A.E."/>
            <person name="van Eijk R."/>
            <person name="Schleper C."/>
            <person name="Guy L."/>
            <person name="Ettema T.J."/>
        </authorList>
    </citation>
    <scope>NUCLEOTIDE SEQUENCE</scope>
</reference>
<dbReference type="AlphaFoldDB" id="A0A0F9HRR6"/>
<protein>
    <submittedName>
        <fullName evidence="1">Uncharacterized protein</fullName>
    </submittedName>
</protein>
<name>A0A0F9HRR6_9ZZZZ</name>
<organism evidence="1">
    <name type="scientific">marine sediment metagenome</name>
    <dbReference type="NCBI Taxonomy" id="412755"/>
    <lineage>
        <taxon>unclassified sequences</taxon>
        <taxon>metagenomes</taxon>
        <taxon>ecological metagenomes</taxon>
    </lineage>
</organism>
<comment type="caution">
    <text evidence="1">The sequence shown here is derived from an EMBL/GenBank/DDBJ whole genome shotgun (WGS) entry which is preliminary data.</text>
</comment>
<evidence type="ECO:0000313" key="1">
    <source>
        <dbReference type="EMBL" id="KKM17812.1"/>
    </source>
</evidence>
<gene>
    <name evidence="1" type="ORF">LCGC14_1671990</name>
</gene>
<dbReference type="EMBL" id="LAZR01014364">
    <property type="protein sequence ID" value="KKM17812.1"/>
    <property type="molecule type" value="Genomic_DNA"/>
</dbReference>
<sequence>MATPSAFGRRGFETVKTASGVDKSFKELQRIFNSLGIAGQNTIRDLITVRGGNPADSQLVLRTVASLDVKGEGITGIINQAQEIINTAPQDARDRLNVPDEVDDTRSAFDEFLETQRGLTEEFITGEEERRRLRRGELSGLLSEQREAAFDVNAPQILEQLESRGLFTSESTVGTSFAREQGRLQQISENILSQQALSDIDVIGGFRQGALGREIGAEEAFLERGFSIEDFERTAGLARTLAEIQASSQARTDKFGLTGDIFNFLGLIGAGFASRGGSSGGNA</sequence>
<accession>A0A0F9HRR6</accession>